<reference evidence="2 3" key="1">
    <citation type="submission" date="2016-10" db="EMBL/GenBank/DDBJ databases">
        <title>Complete genome sequences of three Cupriavidus strains isolated from various Malaysian environments.</title>
        <authorList>
            <person name="Abdullah A.A.-A."/>
            <person name="Shafie N.A.H."/>
            <person name="Lau N.S."/>
        </authorList>
    </citation>
    <scope>NUCLEOTIDE SEQUENCE [LARGE SCALE GENOMIC DNA]</scope>
    <source>
        <strain evidence="2 3">USMAA1020</strain>
    </source>
</reference>
<keyword evidence="3" id="KW-1185">Reference proteome</keyword>
<organism evidence="2 3">
    <name type="scientific">Cupriavidus malaysiensis</name>
    <dbReference type="NCBI Taxonomy" id="367825"/>
    <lineage>
        <taxon>Bacteria</taxon>
        <taxon>Pseudomonadati</taxon>
        <taxon>Pseudomonadota</taxon>
        <taxon>Betaproteobacteria</taxon>
        <taxon>Burkholderiales</taxon>
        <taxon>Burkholderiaceae</taxon>
        <taxon>Cupriavidus</taxon>
    </lineage>
</organism>
<protein>
    <submittedName>
        <fullName evidence="2">Uncharacterized protein</fullName>
    </submittedName>
</protein>
<feature type="region of interest" description="Disordered" evidence="1">
    <location>
        <begin position="8"/>
        <end position="44"/>
    </location>
</feature>
<evidence type="ECO:0000313" key="2">
    <source>
        <dbReference type="EMBL" id="AOZ06722.1"/>
    </source>
</evidence>
<evidence type="ECO:0000313" key="3">
    <source>
        <dbReference type="Proteomes" id="UP000177515"/>
    </source>
</evidence>
<gene>
    <name evidence="2" type="ORF">BKK80_13535</name>
</gene>
<sequence length="105" mass="11619">MIWFPVGQPVATGARQSPAMPRPPVPSTRQDMRQTRMQSDGKNGYVVVGDRPQISIELTPYRDVKITVAGIAQDFESVSIKEVDVPLDCVEALAKGLLKLLEEQR</sequence>
<dbReference type="EMBL" id="CP017754">
    <property type="protein sequence ID" value="AOZ06722.1"/>
    <property type="molecule type" value="Genomic_DNA"/>
</dbReference>
<accession>A0ABN4THQ4</accession>
<name>A0ABN4THQ4_9BURK</name>
<dbReference type="Proteomes" id="UP000177515">
    <property type="component" value="Chromosome 1"/>
</dbReference>
<evidence type="ECO:0000256" key="1">
    <source>
        <dbReference type="SAM" id="MobiDB-lite"/>
    </source>
</evidence>
<proteinExistence type="predicted"/>
<dbReference type="RefSeq" id="WP_071069845.1">
    <property type="nucleotide sequence ID" value="NZ_CP017754.1"/>
</dbReference>